<sequence>LDFPGQVCNLNIASSGVDRKKDTLSFKDCIRNTTSLIDAINYGWRTKQQTTSYLQCAQSLFLNNDHR</sequence>
<feature type="non-terminal residue" evidence="1">
    <location>
        <position position="67"/>
    </location>
</feature>
<protein>
    <submittedName>
        <fullName evidence="1">Uncharacterized protein</fullName>
    </submittedName>
</protein>
<reference evidence="1" key="1">
    <citation type="submission" date="2014-05" db="EMBL/GenBank/DDBJ databases">
        <authorList>
            <person name="Chronopoulou M."/>
        </authorList>
    </citation>
    <scope>NUCLEOTIDE SEQUENCE</scope>
    <source>
        <tissue evidence="1">Whole organism</tissue>
    </source>
</reference>
<feature type="non-terminal residue" evidence="1">
    <location>
        <position position="1"/>
    </location>
</feature>
<organism evidence="1">
    <name type="scientific">Lepeophtheirus salmonis</name>
    <name type="common">Salmon louse</name>
    <name type="synonym">Caligus salmonis</name>
    <dbReference type="NCBI Taxonomy" id="72036"/>
    <lineage>
        <taxon>Eukaryota</taxon>
        <taxon>Metazoa</taxon>
        <taxon>Ecdysozoa</taxon>
        <taxon>Arthropoda</taxon>
        <taxon>Crustacea</taxon>
        <taxon>Multicrustacea</taxon>
        <taxon>Hexanauplia</taxon>
        <taxon>Copepoda</taxon>
        <taxon>Siphonostomatoida</taxon>
        <taxon>Caligidae</taxon>
        <taxon>Lepeophtheirus</taxon>
    </lineage>
</organism>
<dbReference type="AlphaFoldDB" id="A0A0K2V6U1"/>
<accession>A0A0K2V6U1</accession>
<name>A0A0K2V6U1_LEPSM</name>
<evidence type="ECO:0000313" key="1">
    <source>
        <dbReference type="EMBL" id="CDW46199.1"/>
    </source>
</evidence>
<dbReference type="EMBL" id="HACA01028838">
    <property type="protein sequence ID" value="CDW46199.1"/>
    <property type="molecule type" value="Transcribed_RNA"/>
</dbReference>
<proteinExistence type="predicted"/>